<dbReference type="GO" id="GO:0046983">
    <property type="term" value="F:protein dimerization activity"/>
    <property type="evidence" value="ECO:0007669"/>
    <property type="project" value="InterPro"/>
</dbReference>
<reference evidence="1 2" key="1">
    <citation type="journal article" date="2015" name="Int. J. Syst. Evol. Microbiol.">
        <title>Tumebacillus algifaecis sp. nov., isolated from decomposing algal scum.</title>
        <authorList>
            <person name="Wu Y.F."/>
            <person name="Zhang B."/>
            <person name="Xing P."/>
            <person name="Wu Q.L."/>
            <person name="Liu S.J."/>
        </authorList>
    </citation>
    <scope>NUCLEOTIDE SEQUENCE [LARGE SCALE GENOMIC DNA]</scope>
    <source>
        <strain evidence="1 2">THMBR28</strain>
    </source>
</reference>
<dbReference type="RefSeq" id="WP_094235156.1">
    <property type="nucleotide sequence ID" value="NZ_CP022657.1"/>
</dbReference>
<dbReference type="Gene3D" id="4.10.280.10">
    <property type="entry name" value="Helix-loop-helix DNA-binding domain"/>
    <property type="match status" value="1"/>
</dbReference>
<dbReference type="Proteomes" id="UP000214688">
    <property type="component" value="Chromosome"/>
</dbReference>
<evidence type="ECO:0008006" key="3">
    <source>
        <dbReference type="Google" id="ProtNLM"/>
    </source>
</evidence>
<dbReference type="InterPro" id="IPR037208">
    <property type="entry name" value="Spo0E-like_sf"/>
</dbReference>
<dbReference type="InterPro" id="IPR036638">
    <property type="entry name" value="HLH_DNA-bd_sf"/>
</dbReference>
<dbReference type="OrthoDB" id="2376932at2"/>
<evidence type="ECO:0000313" key="1">
    <source>
        <dbReference type="EMBL" id="ASS73896.1"/>
    </source>
</evidence>
<dbReference type="GO" id="GO:0043937">
    <property type="term" value="P:regulation of sporulation"/>
    <property type="evidence" value="ECO:0007669"/>
    <property type="project" value="InterPro"/>
</dbReference>
<dbReference type="Pfam" id="PF09388">
    <property type="entry name" value="SpoOE-like"/>
    <property type="match status" value="1"/>
</dbReference>
<evidence type="ECO:0000313" key="2">
    <source>
        <dbReference type="Proteomes" id="UP000214688"/>
    </source>
</evidence>
<dbReference type="SUPFAM" id="SSF140500">
    <property type="entry name" value="BAS1536-like"/>
    <property type="match status" value="1"/>
</dbReference>
<proteinExistence type="predicted"/>
<dbReference type="InterPro" id="IPR018540">
    <property type="entry name" value="Spo0E-like"/>
</dbReference>
<dbReference type="KEGG" id="tab:CIG75_02170"/>
<name>A0A223CX60_9BACL</name>
<keyword evidence="2" id="KW-1185">Reference proteome</keyword>
<gene>
    <name evidence="1" type="ORF">CIG75_02170</name>
</gene>
<accession>A0A223CX60</accession>
<protein>
    <recommendedName>
        <fullName evidence="3">Aspartyl-phosphate phosphatase Spo0E family protein</fullName>
    </recommendedName>
</protein>
<dbReference type="EMBL" id="CP022657">
    <property type="protein sequence ID" value="ASS73896.1"/>
    <property type="molecule type" value="Genomic_DNA"/>
</dbReference>
<sequence length="65" mass="7894">MRMRVHLEEIERCRQQLEDVVSRHQGNLLHPIVLQASQQLDKYIVKYQHFKRSVLTQKDHSFSHQ</sequence>
<dbReference type="AlphaFoldDB" id="A0A223CX60"/>
<organism evidence="1 2">
    <name type="scientific">Tumebacillus algifaecis</name>
    <dbReference type="NCBI Taxonomy" id="1214604"/>
    <lineage>
        <taxon>Bacteria</taxon>
        <taxon>Bacillati</taxon>
        <taxon>Bacillota</taxon>
        <taxon>Bacilli</taxon>
        <taxon>Bacillales</taxon>
        <taxon>Alicyclobacillaceae</taxon>
        <taxon>Tumebacillus</taxon>
    </lineage>
</organism>